<sequence>MENVVIPERAELKNSNGKVRRPRNAFILFRSHQHKIFINGFLNAGKAIPHNSEISKMIGTQWRSLSPKEKAVWENAALKEREEHLSKYPDYKYQPVRRKVKKELRDKEK</sequence>
<proteinExistence type="predicted"/>
<dbReference type="PANTHER" id="PTHR10270:SF161">
    <property type="entry name" value="SEX-DETERMINING REGION Y PROTEIN"/>
    <property type="match status" value="1"/>
</dbReference>
<gene>
    <name evidence="6" type="ORF">HANVADRAFT_27973</name>
</gene>
<dbReference type="InterPro" id="IPR050140">
    <property type="entry name" value="SRY-related_HMG-box_TF-like"/>
</dbReference>
<dbReference type="Pfam" id="PF00505">
    <property type="entry name" value="HMG_box"/>
    <property type="match status" value="1"/>
</dbReference>
<name>A0A1B7T7X3_9ASCO</name>
<dbReference type="InterPro" id="IPR009071">
    <property type="entry name" value="HMG_box_dom"/>
</dbReference>
<feature type="DNA-binding region" description="HMG box" evidence="4">
    <location>
        <begin position="19"/>
        <end position="92"/>
    </location>
</feature>
<dbReference type="PANTHER" id="PTHR10270">
    <property type="entry name" value="SOX TRANSCRIPTION FACTOR"/>
    <property type="match status" value="1"/>
</dbReference>
<dbReference type="GO" id="GO:0030154">
    <property type="term" value="P:cell differentiation"/>
    <property type="evidence" value="ECO:0007669"/>
    <property type="project" value="TreeGrafter"/>
</dbReference>
<dbReference type="SMART" id="SM00398">
    <property type="entry name" value="HMG"/>
    <property type="match status" value="1"/>
</dbReference>
<dbReference type="GO" id="GO:0001228">
    <property type="term" value="F:DNA-binding transcription activator activity, RNA polymerase II-specific"/>
    <property type="evidence" value="ECO:0007669"/>
    <property type="project" value="TreeGrafter"/>
</dbReference>
<keyword evidence="7" id="KW-1185">Reference proteome</keyword>
<keyword evidence="4" id="KW-0539">Nucleus</keyword>
<dbReference type="GO" id="GO:0000122">
    <property type="term" value="P:negative regulation of transcription by RNA polymerase II"/>
    <property type="evidence" value="ECO:0007669"/>
    <property type="project" value="UniProtKB-ARBA"/>
</dbReference>
<evidence type="ECO:0000313" key="7">
    <source>
        <dbReference type="Proteomes" id="UP000092321"/>
    </source>
</evidence>
<dbReference type="CDD" id="cd01389">
    <property type="entry name" value="HMG-box_ROX1-like"/>
    <property type="match status" value="1"/>
</dbReference>
<dbReference type="OrthoDB" id="6247875at2759"/>
<evidence type="ECO:0000259" key="5">
    <source>
        <dbReference type="PROSITE" id="PS50118"/>
    </source>
</evidence>
<feature type="non-terminal residue" evidence="6">
    <location>
        <position position="109"/>
    </location>
</feature>
<evidence type="ECO:0000313" key="6">
    <source>
        <dbReference type="EMBL" id="OBA24815.1"/>
    </source>
</evidence>
<dbReference type="FunFam" id="1.10.30.10:FF:000041">
    <property type="entry name" value="HMG box family protein"/>
    <property type="match status" value="1"/>
</dbReference>
<accession>A0A1B7T7X3</accession>
<evidence type="ECO:0000256" key="3">
    <source>
        <dbReference type="ARBA" id="ARBA00023163"/>
    </source>
</evidence>
<keyword evidence="3" id="KW-0804">Transcription</keyword>
<reference evidence="7" key="1">
    <citation type="journal article" date="2016" name="Proc. Natl. Acad. Sci. U.S.A.">
        <title>Comparative genomics of biotechnologically important yeasts.</title>
        <authorList>
            <person name="Riley R."/>
            <person name="Haridas S."/>
            <person name="Wolfe K.H."/>
            <person name="Lopes M.R."/>
            <person name="Hittinger C.T."/>
            <person name="Goeker M."/>
            <person name="Salamov A.A."/>
            <person name="Wisecaver J.H."/>
            <person name="Long T.M."/>
            <person name="Calvey C.H."/>
            <person name="Aerts A.L."/>
            <person name="Barry K.W."/>
            <person name="Choi C."/>
            <person name="Clum A."/>
            <person name="Coughlan A.Y."/>
            <person name="Deshpande S."/>
            <person name="Douglass A.P."/>
            <person name="Hanson S.J."/>
            <person name="Klenk H.-P."/>
            <person name="LaButti K.M."/>
            <person name="Lapidus A."/>
            <person name="Lindquist E.A."/>
            <person name="Lipzen A.M."/>
            <person name="Meier-Kolthoff J.P."/>
            <person name="Ohm R.A."/>
            <person name="Otillar R.P."/>
            <person name="Pangilinan J.L."/>
            <person name="Peng Y."/>
            <person name="Rokas A."/>
            <person name="Rosa C.A."/>
            <person name="Scheuner C."/>
            <person name="Sibirny A.A."/>
            <person name="Slot J.C."/>
            <person name="Stielow J.B."/>
            <person name="Sun H."/>
            <person name="Kurtzman C.P."/>
            <person name="Blackwell M."/>
            <person name="Grigoriev I.V."/>
            <person name="Jeffries T.W."/>
        </authorList>
    </citation>
    <scope>NUCLEOTIDE SEQUENCE [LARGE SCALE GENOMIC DNA]</scope>
    <source>
        <strain evidence="7">NRRL Y-1626</strain>
    </source>
</reference>
<evidence type="ECO:0000256" key="4">
    <source>
        <dbReference type="PROSITE-ProRule" id="PRU00267"/>
    </source>
</evidence>
<dbReference type="GO" id="GO:0000978">
    <property type="term" value="F:RNA polymerase II cis-regulatory region sequence-specific DNA binding"/>
    <property type="evidence" value="ECO:0007669"/>
    <property type="project" value="TreeGrafter"/>
</dbReference>
<dbReference type="EMBL" id="LXPE01000401">
    <property type="protein sequence ID" value="OBA24815.1"/>
    <property type="molecule type" value="Genomic_DNA"/>
</dbReference>
<dbReference type="InterPro" id="IPR036910">
    <property type="entry name" value="HMG_box_dom_sf"/>
</dbReference>
<dbReference type="GO" id="GO:0005634">
    <property type="term" value="C:nucleus"/>
    <property type="evidence" value="ECO:0007669"/>
    <property type="project" value="UniProtKB-UniRule"/>
</dbReference>
<organism evidence="6 7">
    <name type="scientific">Hanseniaspora valbyensis NRRL Y-1626</name>
    <dbReference type="NCBI Taxonomy" id="766949"/>
    <lineage>
        <taxon>Eukaryota</taxon>
        <taxon>Fungi</taxon>
        <taxon>Dikarya</taxon>
        <taxon>Ascomycota</taxon>
        <taxon>Saccharomycotina</taxon>
        <taxon>Saccharomycetes</taxon>
        <taxon>Saccharomycodales</taxon>
        <taxon>Saccharomycodaceae</taxon>
        <taxon>Hanseniaspora</taxon>
    </lineage>
</organism>
<keyword evidence="1" id="KW-0805">Transcription regulation</keyword>
<dbReference type="AlphaFoldDB" id="A0A1B7T7X3"/>
<dbReference type="Proteomes" id="UP000092321">
    <property type="component" value="Unassembled WGS sequence"/>
</dbReference>
<keyword evidence="2 4" id="KW-0238">DNA-binding</keyword>
<dbReference type="Gene3D" id="1.10.30.10">
    <property type="entry name" value="High mobility group box domain"/>
    <property type="match status" value="1"/>
</dbReference>
<evidence type="ECO:0000256" key="2">
    <source>
        <dbReference type="ARBA" id="ARBA00023125"/>
    </source>
</evidence>
<comment type="caution">
    <text evidence="6">The sequence shown here is derived from an EMBL/GenBank/DDBJ whole genome shotgun (WGS) entry which is preliminary data.</text>
</comment>
<dbReference type="SUPFAM" id="SSF47095">
    <property type="entry name" value="HMG-box"/>
    <property type="match status" value="1"/>
</dbReference>
<dbReference type="PROSITE" id="PS50118">
    <property type="entry name" value="HMG_BOX_2"/>
    <property type="match status" value="1"/>
</dbReference>
<protein>
    <submittedName>
        <fullName evidence="6">HMG-box</fullName>
    </submittedName>
</protein>
<evidence type="ECO:0000256" key="1">
    <source>
        <dbReference type="ARBA" id="ARBA00023015"/>
    </source>
</evidence>
<feature type="domain" description="HMG box" evidence="5">
    <location>
        <begin position="19"/>
        <end position="92"/>
    </location>
</feature>